<accession>A0ABQ6LJS8</accession>
<dbReference type="InterPro" id="IPR021335">
    <property type="entry name" value="DUF2948"/>
</dbReference>
<protein>
    <submittedName>
        <fullName evidence="1">DUF2948 family protein</fullName>
    </submittedName>
</protein>
<name>A0ABQ6LJS8_9RHOB</name>
<evidence type="ECO:0000313" key="1">
    <source>
        <dbReference type="EMBL" id="GMG81922.1"/>
    </source>
</evidence>
<dbReference type="Pfam" id="PF11164">
    <property type="entry name" value="DUF2948"/>
    <property type="match status" value="1"/>
</dbReference>
<evidence type="ECO:0000313" key="2">
    <source>
        <dbReference type="Proteomes" id="UP001239909"/>
    </source>
</evidence>
<comment type="caution">
    <text evidence="1">The sequence shown here is derived from an EMBL/GenBank/DDBJ whole genome shotgun (WGS) entry which is preliminary data.</text>
</comment>
<dbReference type="EMBL" id="BSYI01000006">
    <property type="protein sequence ID" value="GMG81922.1"/>
    <property type="molecule type" value="Genomic_DNA"/>
</dbReference>
<gene>
    <name evidence="1" type="ORF">LNKW23_11350</name>
</gene>
<keyword evidence="2" id="KW-1185">Reference proteome</keyword>
<sequence>MDARFEEVGHSDRPLRLRAESIDDLAVISSLVQDALARTGDISWAKSRRRLVLLLNRFRWEDRAAAEAEGRPPERVRTMLMIDGVETVRARGVSPQDPETVIGLLTLAFAGADDPEDPSGVLTLALAGDGDLAVGVEALDVTLEDVTRPWISTTGRVPAHED</sequence>
<dbReference type="RefSeq" id="WP_285670657.1">
    <property type="nucleotide sequence ID" value="NZ_BSYI01000006.1"/>
</dbReference>
<organism evidence="1 2">
    <name type="scientific">Paralimibaculum aggregatum</name>
    <dbReference type="NCBI Taxonomy" id="3036245"/>
    <lineage>
        <taxon>Bacteria</taxon>
        <taxon>Pseudomonadati</taxon>
        <taxon>Pseudomonadota</taxon>
        <taxon>Alphaproteobacteria</taxon>
        <taxon>Rhodobacterales</taxon>
        <taxon>Paracoccaceae</taxon>
        <taxon>Paralimibaculum</taxon>
    </lineage>
</organism>
<proteinExistence type="predicted"/>
<reference evidence="1 2" key="1">
    <citation type="submission" date="2023-04" db="EMBL/GenBank/DDBJ databases">
        <title>Marinoamorphus aggregata gen. nov., sp. Nov., isolate from tissue of brittle star Ophioplocus japonicus.</title>
        <authorList>
            <person name="Kawano K."/>
            <person name="Sawayama S."/>
            <person name="Nakagawa S."/>
        </authorList>
    </citation>
    <scope>NUCLEOTIDE SEQUENCE [LARGE SCALE GENOMIC DNA]</scope>
    <source>
        <strain evidence="1 2">NKW23</strain>
    </source>
</reference>
<dbReference type="Proteomes" id="UP001239909">
    <property type="component" value="Unassembled WGS sequence"/>
</dbReference>